<keyword evidence="3" id="KW-0238">DNA-binding</keyword>
<dbReference type="InterPro" id="IPR010998">
    <property type="entry name" value="Integrase_recombinase_N"/>
</dbReference>
<evidence type="ECO:0000256" key="1">
    <source>
        <dbReference type="ARBA" id="ARBA00008857"/>
    </source>
</evidence>
<dbReference type="Gene3D" id="1.10.443.10">
    <property type="entry name" value="Intergrase catalytic core"/>
    <property type="match status" value="1"/>
</dbReference>
<dbReference type="Pfam" id="PF00589">
    <property type="entry name" value="Phage_integrase"/>
    <property type="match status" value="1"/>
</dbReference>
<comment type="similarity">
    <text evidence="1">Belongs to the 'phage' integrase family.</text>
</comment>
<feature type="domain" description="Tyr recombinase" evidence="5">
    <location>
        <begin position="185"/>
        <end position="374"/>
    </location>
</feature>
<evidence type="ECO:0000256" key="4">
    <source>
        <dbReference type="ARBA" id="ARBA00023172"/>
    </source>
</evidence>
<sequence length="389" mass="44915">MGIKEHLEGVHARSASIRIDFRWNDHRYRERVALRPTAANLRAAARMRNEILQAIDLGVFTWADFARHFPESPSIPKTEEAAQAVTFNEMADMWLKLISHKAATTLSEYTNLLNSRWRPLYGNRPMAEITFEEFAMDVAEFPRMAAKTFNNVMTPARQIWALAYKMGKVPENITQDIESRKGQDPEPDPLLMSEVLQVVQHIEAHYGEAWRNYFEVAFFTGVRPSEQIALQWTRVDLSREQIRIDQARVRRHNKATKTYKSRDVDLQGPALEALRRQKQLTFQPRGHVFLNPQTGEPFVDTADAVQKVWRPTLSALGIRDRDARQTRHTYATLGLHAGMNPGYLSRQMGHKNAQMFFRVYSKWIDGESNQREKAKMAALYAEHLDPSQP</sequence>
<dbReference type="EMBL" id="JABBZE010000001">
    <property type="protein sequence ID" value="NMU88277.1"/>
    <property type="molecule type" value="Genomic_DNA"/>
</dbReference>
<keyword evidence="2" id="KW-0229">DNA integration</keyword>
<dbReference type="InterPro" id="IPR022000">
    <property type="entry name" value="Min27-like_integrase_DNA_bind"/>
</dbReference>
<dbReference type="Pfam" id="PF12167">
    <property type="entry name" value="Arm-DNA-bind_2"/>
    <property type="match status" value="1"/>
</dbReference>
<dbReference type="InterPro" id="IPR002104">
    <property type="entry name" value="Integrase_catalytic"/>
</dbReference>
<dbReference type="PROSITE" id="PS51898">
    <property type="entry name" value="TYR_RECOMBINASE"/>
    <property type="match status" value="1"/>
</dbReference>
<dbReference type="InterPro" id="IPR011010">
    <property type="entry name" value="DNA_brk_join_enz"/>
</dbReference>
<protein>
    <submittedName>
        <fullName evidence="6">DUF3596 domain-containing protein</fullName>
    </submittedName>
</protein>
<accession>A0A848NB16</accession>
<dbReference type="Gene3D" id="1.10.150.130">
    <property type="match status" value="1"/>
</dbReference>
<reference evidence="6 7" key="1">
    <citation type="submission" date="2020-04" db="EMBL/GenBank/DDBJ databases">
        <title>Achromobacter ruhlandii genome sequencing and assembly.</title>
        <authorList>
            <person name="Martins R.C.R."/>
            <person name="Perdigao-Neto L.V."/>
            <person name="Levin A.S.S."/>
            <person name="Costa S.F."/>
        </authorList>
    </citation>
    <scope>NUCLEOTIDE SEQUENCE [LARGE SCALE GENOMIC DNA]</scope>
    <source>
        <strain evidence="6 7">9035ralo</strain>
    </source>
</reference>
<gene>
    <name evidence="6" type="ORF">HGQ98_00025</name>
</gene>
<dbReference type="AlphaFoldDB" id="A0A848NB16"/>
<keyword evidence="4" id="KW-0233">DNA recombination</keyword>
<evidence type="ECO:0000259" key="5">
    <source>
        <dbReference type="PROSITE" id="PS51898"/>
    </source>
</evidence>
<dbReference type="RefSeq" id="WP_116522246.1">
    <property type="nucleotide sequence ID" value="NZ_JABBZE010000001.1"/>
</dbReference>
<dbReference type="PANTHER" id="PTHR30629">
    <property type="entry name" value="PROPHAGE INTEGRASE"/>
    <property type="match status" value="1"/>
</dbReference>
<dbReference type="GO" id="GO:0015074">
    <property type="term" value="P:DNA integration"/>
    <property type="evidence" value="ECO:0007669"/>
    <property type="project" value="UniProtKB-KW"/>
</dbReference>
<evidence type="ECO:0000256" key="2">
    <source>
        <dbReference type="ARBA" id="ARBA00022908"/>
    </source>
</evidence>
<dbReference type="Proteomes" id="UP000542405">
    <property type="component" value="Unassembled WGS sequence"/>
</dbReference>
<name>A0A848NB16_9BURK</name>
<proteinExistence type="inferred from homology"/>
<dbReference type="InterPro" id="IPR013762">
    <property type="entry name" value="Integrase-like_cat_sf"/>
</dbReference>
<evidence type="ECO:0000313" key="7">
    <source>
        <dbReference type="Proteomes" id="UP000542405"/>
    </source>
</evidence>
<evidence type="ECO:0000313" key="6">
    <source>
        <dbReference type="EMBL" id="NMU88277.1"/>
    </source>
</evidence>
<organism evidence="6 7">
    <name type="scientific">Achromobacter ruhlandii</name>
    <dbReference type="NCBI Taxonomy" id="72557"/>
    <lineage>
        <taxon>Bacteria</taxon>
        <taxon>Pseudomonadati</taxon>
        <taxon>Pseudomonadota</taxon>
        <taxon>Betaproteobacteria</taxon>
        <taxon>Burkholderiales</taxon>
        <taxon>Alcaligenaceae</taxon>
        <taxon>Achromobacter</taxon>
    </lineage>
</organism>
<dbReference type="GO" id="GO:0006310">
    <property type="term" value="P:DNA recombination"/>
    <property type="evidence" value="ECO:0007669"/>
    <property type="project" value="UniProtKB-KW"/>
</dbReference>
<dbReference type="SUPFAM" id="SSF56349">
    <property type="entry name" value="DNA breaking-rejoining enzymes"/>
    <property type="match status" value="1"/>
</dbReference>
<dbReference type="GO" id="GO:0003677">
    <property type="term" value="F:DNA binding"/>
    <property type="evidence" value="ECO:0007669"/>
    <property type="project" value="UniProtKB-KW"/>
</dbReference>
<comment type="caution">
    <text evidence="6">The sequence shown here is derived from an EMBL/GenBank/DDBJ whole genome shotgun (WGS) entry which is preliminary data.</text>
</comment>
<dbReference type="CDD" id="cd01189">
    <property type="entry name" value="INT_ICEBs1_C_like"/>
    <property type="match status" value="1"/>
</dbReference>
<evidence type="ECO:0000256" key="3">
    <source>
        <dbReference type="ARBA" id="ARBA00023125"/>
    </source>
</evidence>
<dbReference type="InterPro" id="IPR050808">
    <property type="entry name" value="Phage_Integrase"/>
</dbReference>
<dbReference type="PANTHER" id="PTHR30629:SF2">
    <property type="entry name" value="PROPHAGE INTEGRASE INTS-RELATED"/>
    <property type="match status" value="1"/>
</dbReference>